<reference evidence="2 3" key="1">
    <citation type="submission" date="2006-02" db="EMBL/GenBank/DDBJ databases">
        <authorList>
            <person name="Amann R."/>
            <person name="Ferriera S."/>
            <person name="Johnson J."/>
            <person name="Kravitz S."/>
            <person name="Halpern A."/>
            <person name="Remington K."/>
            <person name="Beeson K."/>
            <person name="Tran B."/>
            <person name="Rogers Y.-H."/>
            <person name="Friedman R."/>
            <person name="Venter J.C."/>
        </authorList>
    </citation>
    <scope>NUCLEOTIDE SEQUENCE [LARGE SCALE GENOMIC DNA]</scope>
    <source>
        <strain evidence="2 3">DSM 3645</strain>
    </source>
</reference>
<dbReference type="AlphaFoldDB" id="A3ZS22"/>
<dbReference type="EMBL" id="AANZ01000007">
    <property type="protein sequence ID" value="EAQ80945.1"/>
    <property type="molecule type" value="Genomic_DNA"/>
</dbReference>
<keyword evidence="1" id="KW-0812">Transmembrane</keyword>
<gene>
    <name evidence="2" type="ORF">DSM3645_13031</name>
</gene>
<evidence type="ECO:0000313" key="2">
    <source>
        <dbReference type="EMBL" id="EAQ80945.1"/>
    </source>
</evidence>
<organism evidence="2 3">
    <name type="scientific">Blastopirellula marina DSM 3645</name>
    <dbReference type="NCBI Taxonomy" id="314230"/>
    <lineage>
        <taxon>Bacteria</taxon>
        <taxon>Pseudomonadati</taxon>
        <taxon>Planctomycetota</taxon>
        <taxon>Planctomycetia</taxon>
        <taxon>Pirellulales</taxon>
        <taxon>Pirellulaceae</taxon>
        <taxon>Blastopirellula</taxon>
    </lineage>
</organism>
<dbReference type="Proteomes" id="UP000004358">
    <property type="component" value="Unassembled WGS sequence"/>
</dbReference>
<keyword evidence="1" id="KW-0472">Membrane</keyword>
<dbReference type="STRING" id="314230.DSM3645_13031"/>
<name>A3ZS22_9BACT</name>
<comment type="caution">
    <text evidence="2">The sequence shown here is derived from an EMBL/GenBank/DDBJ whole genome shotgun (WGS) entry which is preliminary data.</text>
</comment>
<evidence type="ECO:0000313" key="3">
    <source>
        <dbReference type="Proteomes" id="UP000004358"/>
    </source>
</evidence>
<proteinExistence type="predicted"/>
<feature type="transmembrane region" description="Helical" evidence="1">
    <location>
        <begin position="20"/>
        <end position="38"/>
    </location>
</feature>
<sequence length="47" mass="5333">MSYLILFCALIGFGCYMDWNVMLTAGVTFGGLAIWFLLMNRRLAIPK</sequence>
<evidence type="ECO:0000256" key="1">
    <source>
        <dbReference type="SAM" id="Phobius"/>
    </source>
</evidence>
<dbReference type="HOGENOM" id="CLU_3165194_0_0_0"/>
<dbReference type="RefSeq" id="WP_002650505.1">
    <property type="nucleotide sequence ID" value="NZ_CH672376.1"/>
</dbReference>
<accession>A3ZS22</accession>
<keyword evidence="1" id="KW-1133">Transmembrane helix</keyword>
<protein>
    <submittedName>
        <fullName evidence="2">Uncharacterized protein</fullName>
    </submittedName>
</protein>